<dbReference type="PANTHER" id="PTHR30329">
    <property type="entry name" value="STATOR ELEMENT OF FLAGELLAR MOTOR COMPLEX"/>
    <property type="match status" value="1"/>
</dbReference>
<dbReference type="PRINTS" id="PR01021">
    <property type="entry name" value="OMPADOMAIN"/>
</dbReference>
<reference evidence="8 9" key="1">
    <citation type="submission" date="2024-06" db="EMBL/GenBank/DDBJ databases">
        <authorList>
            <person name="Steensen K."/>
            <person name="Seneca J."/>
            <person name="Bartlau N."/>
            <person name="Yu A.X."/>
            <person name="Polz M.F."/>
        </authorList>
    </citation>
    <scope>NUCLEOTIDE SEQUENCE [LARGE SCALE GENOMIC DNA]</scope>
    <source>
        <strain evidence="8 9">1F9</strain>
    </source>
</reference>
<dbReference type="InterPro" id="IPR006664">
    <property type="entry name" value="OMP_bac"/>
</dbReference>
<proteinExistence type="predicted"/>
<evidence type="ECO:0000259" key="7">
    <source>
        <dbReference type="PROSITE" id="PS51123"/>
    </source>
</evidence>
<evidence type="ECO:0000313" key="8">
    <source>
        <dbReference type="EMBL" id="MEZ8052494.1"/>
    </source>
</evidence>
<feature type="signal peptide" evidence="6">
    <location>
        <begin position="1"/>
        <end position="19"/>
    </location>
</feature>
<evidence type="ECO:0000256" key="2">
    <source>
        <dbReference type="ARBA" id="ARBA00023136"/>
    </source>
</evidence>
<comment type="caution">
    <text evidence="8">The sequence shown here is derived from an EMBL/GenBank/DDBJ whole genome shotgun (WGS) entry which is preliminary data.</text>
</comment>
<dbReference type="PANTHER" id="PTHR30329:SF21">
    <property type="entry name" value="LIPOPROTEIN YIAD-RELATED"/>
    <property type="match status" value="1"/>
</dbReference>
<feature type="compositionally biased region" description="Basic and acidic residues" evidence="5">
    <location>
        <begin position="200"/>
        <end position="213"/>
    </location>
</feature>
<feature type="region of interest" description="Disordered" evidence="5">
    <location>
        <begin position="185"/>
        <end position="213"/>
    </location>
</feature>
<dbReference type="RefSeq" id="WP_371707302.1">
    <property type="nucleotide sequence ID" value="NZ_JBFRME010000038.1"/>
</dbReference>
<dbReference type="SUPFAM" id="SSF103088">
    <property type="entry name" value="OmpA-like"/>
    <property type="match status" value="1"/>
</dbReference>
<evidence type="ECO:0000256" key="5">
    <source>
        <dbReference type="SAM" id="MobiDB-lite"/>
    </source>
</evidence>
<evidence type="ECO:0000256" key="6">
    <source>
        <dbReference type="SAM" id="SignalP"/>
    </source>
</evidence>
<dbReference type="Gene3D" id="3.30.1330.60">
    <property type="entry name" value="OmpA-like domain"/>
    <property type="match status" value="1"/>
</dbReference>
<dbReference type="InterPro" id="IPR036737">
    <property type="entry name" value="OmpA-like_sf"/>
</dbReference>
<protein>
    <submittedName>
        <fullName evidence="8">OmpA family protein</fullName>
    </submittedName>
</protein>
<evidence type="ECO:0000256" key="4">
    <source>
        <dbReference type="PROSITE-ProRule" id="PRU00473"/>
    </source>
</evidence>
<dbReference type="Proteomes" id="UP001569175">
    <property type="component" value="Unassembled WGS sequence"/>
</dbReference>
<comment type="subcellular location">
    <subcellularLocation>
        <location evidence="1">Cell outer membrane</location>
    </subcellularLocation>
</comment>
<accession>A0ABV4KJD0</accession>
<feature type="compositionally biased region" description="Polar residues" evidence="5">
    <location>
        <begin position="185"/>
        <end position="199"/>
    </location>
</feature>
<dbReference type="CDD" id="cd07185">
    <property type="entry name" value="OmpA_C-like"/>
    <property type="match status" value="1"/>
</dbReference>
<gene>
    <name evidence="8" type="ORF">ACED57_04950</name>
</gene>
<dbReference type="Pfam" id="PF00691">
    <property type="entry name" value="OmpA"/>
    <property type="match status" value="1"/>
</dbReference>
<dbReference type="EMBL" id="JBGOOL010000010">
    <property type="protein sequence ID" value="MEZ8052494.1"/>
    <property type="molecule type" value="Genomic_DNA"/>
</dbReference>
<keyword evidence="9" id="KW-1185">Reference proteome</keyword>
<keyword evidence="2 4" id="KW-0472">Membrane</keyword>
<keyword evidence="3" id="KW-0998">Cell outer membrane</keyword>
<dbReference type="InterPro" id="IPR050330">
    <property type="entry name" value="Bact_OuterMem_StrucFunc"/>
</dbReference>
<dbReference type="InterPro" id="IPR006665">
    <property type="entry name" value="OmpA-like"/>
</dbReference>
<sequence>MKTLISVMSLFTLSFSILAAPLKPDTNELLYHYCHMGDSELEKTVTIGQGKKVMYHQGPFMQVNASTANQAIKNLIQDKLTQVSESADCAQYLLSRTKFVEGQLAREVLARVTFDFDDDELNQKSRYLLLKLIAKLEHQTPEFIVTGNTDSKGSDSYNLSLGLQRSNAVVGYLKEQGVNIEDLTVSSQGEANPVQSNETESGRHNNRRVDIHS</sequence>
<organism evidence="8 9">
    <name type="scientific">Vibrio atlanticus</name>
    <dbReference type="NCBI Taxonomy" id="693153"/>
    <lineage>
        <taxon>Bacteria</taxon>
        <taxon>Pseudomonadati</taxon>
        <taxon>Pseudomonadota</taxon>
        <taxon>Gammaproteobacteria</taxon>
        <taxon>Vibrionales</taxon>
        <taxon>Vibrionaceae</taxon>
        <taxon>Vibrio</taxon>
    </lineage>
</organism>
<name>A0ABV4KJD0_9VIBR</name>
<feature type="domain" description="OmpA-like" evidence="7">
    <location>
        <begin position="101"/>
        <end position="213"/>
    </location>
</feature>
<evidence type="ECO:0000256" key="1">
    <source>
        <dbReference type="ARBA" id="ARBA00004442"/>
    </source>
</evidence>
<evidence type="ECO:0000256" key="3">
    <source>
        <dbReference type="ARBA" id="ARBA00023237"/>
    </source>
</evidence>
<keyword evidence="6" id="KW-0732">Signal</keyword>
<feature type="chain" id="PRO_5045139812" evidence="6">
    <location>
        <begin position="20"/>
        <end position="213"/>
    </location>
</feature>
<evidence type="ECO:0000313" key="9">
    <source>
        <dbReference type="Proteomes" id="UP001569175"/>
    </source>
</evidence>
<dbReference type="PROSITE" id="PS51123">
    <property type="entry name" value="OMPA_2"/>
    <property type="match status" value="1"/>
</dbReference>